<dbReference type="GeneID" id="28898681"/>
<evidence type="ECO:0000313" key="2">
    <source>
        <dbReference type="EMBL" id="KZF19257.1"/>
    </source>
</evidence>
<proteinExistence type="predicted"/>
<keyword evidence="3" id="KW-1185">Reference proteome</keyword>
<evidence type="ECO:0008006" key="4">
    <source>
        <dbReference type="Google" id="ProtNLM"/>
    </source>
</evidence>
<dbReference type="Proteomes" id="UP000076632">
    <property type="component" value="Unassembled WGS sequence"/>
</dbReference>
<dbReference type="InParanoid" id="A0A164ZLV3"/>
<dbReference type="RefSeq" id="XP_018184812.1">
    <property type="nucleotide sequence ID" value="XM_018333544.1"/>
</dbReference>
<feature type="chain" id="PRO_5007854916" description="FAS1 domain-containing protein" evidence="1">
    <location>
        <begin position="19"/>
        <end position="143"/>
    </location>
</feature>
<reference evidence="2 3" key="1">
    <citation type="journal article" date="2016" name="Fungal Biol.">
        <title>The genome of Xylona heveae provides a window into fungal endophytism.</title>
        <authorList>
            <person name="Gazis R."/>
            <person name="Kuo A."/>
            <person name="Riley R."/>
            <person name="LaButti K."/>
            <person name="Lipzen A."/>
            <person name="Lin J."/>
            <person name="Amirebrahimi M."/>
            <person name="Hesse C.N."/>
            <person name="Spatafora J.W."/>
            <person name="Henrissat B."/>
            <person name="Hainaut M."/>
            <person name="Grigoriev I.V."/>
            <person name="Hibbett D.S."/>
        </authorList>
    </citation>
    <scope>NUCLEOTIDE SEQUENCE [LARGE SCALE GENOMIC DNA]</scope>
    <source>
        <strain evidence="2 3">TC161</strain>
    </source>
</reference>
<gene>
    <name evidence="2" type="ORF">L228DRAFT_251373</name>
</gene>
<protein>
    <recommendedName>
        <fullName evidence="4">FAS1 domain-containing protein</fullName>
    </recommendedName>
</protein>
<dbReference type="AlphaFoldDB" id="A0A164ZLV3"/>
<evidence type="ECO:0000313" key="3">
    <source>
        <dbReference type="Proteomes" id="UP000076632"/>
    </source>
</evidence>
<sequence length="143" mass="14867">MRLLYSLCLLLLPLLALAQDENTTVTTTELSTSTTTITRTLSLLFKYPEITEPAKKIVAVNETTTLPLATDTDSLVQATGSALKSSASASLHTITTKGTSSSSTSEASASATQAAHQGASSHVDCPTMALLVISLAMFTAIMS</sequence>
<organism evidence="2 3">
    <name type="scientific">Xylona heveae (strain CBS 132557 / TC161)</name>
    <dbReference type="NCBI Taxonomy" id="1328760"/>
    <lineage>
        <taxon>Eukaryota</taxon>
        <taxon>Fungi</taxon>
        <taxon>Dikarya</taxon>
        <taxon>Ascomycota</taxon>
        <taxon>Pezizomycotina</taxon>
        <taxon>Xylonomycetes</taxon>
        <taxon>Xylonales</taxon>
        <taxon>Xylonaceae</taxon>
        <taxon>Xylona</taxon>
    </lineage>
</organism>
<name>A0A164ZLV3_XYLHT</name>
<evidence type="ECO:0000256" key="1">
    <source>
        <dbReference type="SAM" id="SignalP"/>
    </source>
</evidence>
<feature type="signal peptide" evidence="1">
    <location>
        <begin position="1"/>
        <end position="18"/>
    </location>
</feature>
<keyword evidence="1" id="KW-0732">Signal</keyword>
<dbReference type="EMBL" id="KV407467">
    <property type="protein sequence ID" value="KZF19257.1"/>
    <property type="molecule type" value="Genomic_DNA"/>
</dbReference>
<accession>A0A164ZLV3</accession>